<dbReference type="InterPro" id="IPR032675">
    <property type="entry name" value="LRR_dom_sf"/>
</dbReference>
<evidence type="ECO:0000313" key="2">
    <source>
        <dbReference type="Proteomes" id="UP001175211"/>
    </source>
</evidence>
<comment type="caution">
    <text evidence="1">The sequence shown here is derived from an EMBL/GenBank/DDBJ whole genome shotgun (WGS) entry which is preliminary data.</text>
</comment>
<reference evidence="1" key="1">
    <citation type="submission" date="2023-06" db="EMBL/GenBank/DDBJ databases">
        <authorList>
            <consortium name="Lawrence Berkeley National Laboratory"/>
            <person name="Ahrendt S."/>
            <person name="Sahu N."/>
            <person name="Indic B."/>
            <person name="Wong-Bajracharya J."/>
            <person name="Merenyi Z."/>
            <person name="Ke H.-M."/>
            <person name="Monk M."/>
            <person name="Kocsube S."/>
            <person name="Drula E."/>
            <person name="Lipzen A."/>
            <person name="Balint B."/>
            <person name="Henrissat B."/>
            <person name="Andreopoulos B."/>
            <person name="Martin F.M."/>
            <person name="Harder C.B."/>
            <person name="Rigling D."/>
            <person name="Ford K.L."/>
            <person name="Foster G.D."/>
            <person name="Pangilinan J."/>
            <person name="Papanicolaou A."/>
            <person name="Barry K."/>
            <person name="LaButti K."/>
            <person name="Viragh M."/>
            <person name="Koriabine M."/>
            <person name="Yan M."/>
            <person name="Riley R."/>
            <person name="Champramary S."/>
            <person name="Plett K.L."/>
            <person name="Tsai I.J."/>
            <person name="Slot J."/>
            <person name="Sipos G."/>
            <person name="Plett J."/>
            <person name="Nagy L.G."/>
            <person name="Grigoriev I.V."/>
        </authorList>
    </citation>
    <scope>NUCLEOTIDE SEQUENCE</scope>
    <source>
        <strain evidence="1">CCBAS 213</strain>
    </source>
</reference>
<sequence length="439" mass="49417">MSQKEVVDVSITQNGRGIGNELPLELIDTIVENNTDDKDSLLASSCVSKSWRAASLRHLFSTAVFSSEGDFMRWRDIGSHLPQVPLFVKKVEFEPGAHSNVGPILSLNNQYPDDALMHLTRPDTVYSSSPSCFQLPDMPQARKLIWDTPFSHPIYCTVSTQQFLSTFCSLKEVELWGSFATISDAKRILELFPRIEILDIRGIDIDDAGFSGPSPAFAGDMTNLRRLSVEECETPLDWLVNDILAVSHPTNLQSIHYEDNSSFSQKAFTRLVALSAESLEELTIQSPYYEVTPRGAWTNPPHFTNRSFPSLTSLTFGINQLGFTLGPSTSMTWCRKAIEVLPPAPKLTSLTMRIYAEEPEGVDDIMANQSFDWKQLSELTSELFPELKRFIVHVSMETEFGARRKALSEALLKERLERFGKKLKIEWVNENPAWDGNVD</sequence>
<dbReference type="SUPFAM" id="SSF52047">
    <property type="entry name" value="RNI-like"/>
    <property type="match status" value="1"/>
</dbReference>
<protein>
    <recommendedName>
        <fullName evidence="3">F-box domain-containing protein</fullName>
    </recommendedName>
</protein>
<dbReference type="AlphaFoldDB" id="A0AA39N7Q6"/>
<name>A0AA39N7Q6_ARMTA</name>
<accession>A0AA39N7Q6</accession>
<evidence type="ECO:0008006" key="3">
    <source>
        <dbReference type="Google" id="ProtNLM"/>
    </source>
</evidence>
<dbReference type="Proteomes" id="UP001175211">
    <property type="component" value="Unassembled WGS sequence"/>
</dbReference>
<evidence type="ECO:0000313" key="1">
    <source>
        <dbReference type="EMBL" id="KAK0460563.1"/>
    </source>
</evidence>
<keyword evidence="2" id="KW-1185">Reference proteome</keyword>
<dbReference type="Gene3D" id="3.80.10.10">
    <property type="entry name" value="Ribonuclease Inhibitor"/>
    <property type="match status" value="1"/>
</dbReference>
<gene>
    <name evidence="1" type="ORF">EV420DRAFT_217349</name>
</gene>
<proteinExistence type="predicted"/>
<organism evidence="1 2">
    <name type="scientific">Armillaria tabescens</name>
    <name type="common">Ringless honey mushroom</name>
    <name type="synonym">Agaricus tabescens</name>
    <dbReference type="NCBI Taxonomy" id="1929756"/>
    <lineage>
        <taxon>Eukaryota</taxon>
        <taxon>Fungi</taxon>
        <taxon>Dikarya</taxon>
        <taxon>Basidiomycota</taxon>
        <taxon>Agaricomycotina</taxon>
        <taxon>Agaricomycetes</taxon>
        <taxon>Agaricomycetidae</taxon>
        <taxon>Agaricales</taxon>
        <taxon>Marasmiineae</taxon>
        <taxon>Physalacriaceae</taxon>
        <taxon>Desarmillaria</taxon>
    </lineage>
</organism>
<dbReference type="GeneID" id="85364801"/>
<dbReference type="EMBL" id="JAUEPS010000012">
    <property type="protein sequence ID" value="KAK0460563.1"/>
    <property type="molecule type" value="Genomic_DNA"/>
</dbReference>
<dbReference type="RefSeq" id="XP_060332602.1">
    <property type="nucleotide sequence ID" value="XM_060481253.1"/>
</dbReference>